<keyword evidence="1" id="KW-1185">Reference proteome</keyword>
<organism evidence="1 2">
    <name type="scientific">Romanomermis culicivorax</name>
    <name type="common">Nematode worm</name>
    <dbReference type="NCBI Taxonomy" id="13658"/>
    <lineage>
        <taxon>Eukaryota</taxon>
        <taxon>Metazoa</taxon>
        <taxon>Ecdysozoa</taxon>
        <taxon>Nematoda</taxon>
        <taxon>Enoplea</taxon>
        <taxon>Dorylaimia</taxon>
        <taxon>Mermithida</taxon>
        <taxon>Mermithoidea</taxon>
        <taxon>Mermithidae</taxon>
        <taxon>Romanomermis</taxon>
    </lineage>
</organism>
<evidence type="ECO:0000313" key="1">
    <source>
        <dbReference type="Proteomes" id="UP000887565"/>
    </source>
</evidence>
<name>A0A915I7R7_ROMCU</name>
<sequence length="54" mass="6120">MDLCGLDVSLGLVAVACYILRERSLGIVVDQCTRMIGVNCQIFYPRKEAQWPQF</sequence>
<proteinExistence type="predicted"/>
<evidence type="ECO:0000313" key="2">
    <source>
        <dbReference type="WBParaSite" id="nRc.2.0.1.t09374-RA"/>
    </source>
</evidence>
<protein>
    <submittedName>
        <fullName evidence="2">Uncharacterized protein</fullName>
    </submittedName>
</protein>
<dbReference type="AlphaFoldDB" id="A0A915I7R7"/>
<dbReference type="WBParaSite" id="nRc.2.0.1.t09374-RA">
    <property type="protein sequence ID" value="nRc.2.0.1.t09374-RA"/>
    <property type="gene ID" value="nRc.2.0.1.g09374"/>
</dbReference>
<accession>A0A915I7R7</accession>
<reference evidence="2" key="1">
    <citation type="submission" date="2022-11" db="UniProtKB">
        <authorList>
            <consortium name="WormBaseParasite"/>
        </authorList>
    </citation>
    <scope>IDENTIFICATION</scope>
</reference>
<dbReference type="Proteomes" id="UP000887565">
    <property type="component" value="Unplaced"/>
</dbReference>